<keyword evidence="1" id="KW-1133">Transmembrane helix</keyword>
<evidence type="ECO:0000313" key="3">
    <source>
        <dbReference type="Proteomes" id="UP000054837"/>
    </source>
</evidence>
<dbReference type="RefSeq" id="WP_058892712.1">
    <property type="nucleotide sequence ID" value="NZ_LQBL01000033.1"/>
</dbReference>
<keyword evidence="1" id="KW-0812">Transmembrane</keyword>
<dbReference type="OrthoDB" id="4867414at2"/>
<protein>
    <submittedName>
        <fullName evidence="2">Uncharacterized protein</fullName>
    </submittedName>
</protein>
<evidence type="ECO:0000313" key="2">
    <source>
        <dbReference type="EMBL" id="KUG51167.1"/>
    </source>
</evidence>
<sequence length="134" mass="14737">MHLSTRRNIAAAIMLLLMLAPFTMLTAPSSDVGHKALLTSLGLFVVGLWRLCVALWGPVVALLTWGAAWPMYFLISWLLVAGLWPAPENSWGHFAFVFPAWVAIVLLGSGMLVHLLEVEQRRTSSTHSLRTSNA</sequence>
<gene>
    <name evidence="2" type="ORF">AVL62_13090</name>
</gene>
<organism evidence="2 3">
    <name type="scientific">Serinicoccus chungangensis</name>
    <dbReference type="NCBI Taxonomy" id="767452"/>
    <lineage>
        <taxon>Bacteria</taxon>
        <taxon>Bacillati</taxon>
        <taxon>Actinomycetota</taxon>
        <taxon>Actinomycetes</taxon>
        <taxon>Micrococcales</taxon>
        <taxon>Ornithinimicrobiaceae</taxon>
        <taxon>Serinicoccus</taxon>
    </lineage>
</organism>
<dbReference type="AlphaFoldDB" id="A0A0W8I0N3"/>
<name>A0A0W8I0N3_9MICO</name>
<accession>A0A0W8I0N3</accession>
<dbReference type="EMBL" id="LQBL01000033">
    <property type="protein sequence ID" value="KUG51167.1"/>
    <property type="molecule type" value="Genomic_DNA"/>
</dbReference>
<comment type="caution">
    <text evidence="2">The sequence shown here is derived from an EMBL/GenBank/DDBJ whole genome shotgun (WGS) entry which is preliminary data.</text>
</comment>
<keyword evidence="1" id="KW-0472">Membrane</keyword>
<feature type="transmembrane region" description="Helical" evidence="1">
    <location>
        <begin position="63"/>
        <end position="84"/>
    </location>
</feature>
<feature type="transmembrane region" description="Helical" evidence="1">
    <location>
        <begin position="96"/>
        <end position="116"/>
    </location>
</feature>
<proteinExistence type="predicted"/>
<dbReference type="Proteomes" id="UP000054837">
    <property type="component" value="Unassembled WGS sequence"/>
</dbReference>
<reference evidence="2 3" key="1">
    <citation type="submission" date="2015-12" db="EMBL/GenBank/DDBJ databases">
        <title>Serinicoccus chungangenesis strain CD08_5 genome sequencing and assembly.</title>
        <authorList>
            <person name="Chander A.M."/>
            <person name="Kaur G."/>
            <person name="Nair G.R."/>
            <person name="Dhawan D.K."/>
            <person name="Kochhar R.K."/>
            <person name="Mayilraj S."/>
            <person name="Bhadada S.K."/>
        </authorList>
    </citation>
    <scope>NUCLEOTIDE SEQUENCE [LARGE SCALE GENOMIC DNA]</scope>
    <source>
        <strain evidence="2 3">CD08_5</strain>
    </source>
</reference>
<keyword evidence="3" id="KW-1185">Reference proteome</keyword>
<feature type="transmembrane region" description="Helical" evidence="1">
    <location>
        <begin position="36"/>
        <end position="56"/>
    </location>
</feature>
<evidence type="ECO:0000256" key="1">
    <source>
        <dbReference type="SAM" id="Phobius"/>
    </source>
</evidence>